<feature type="compositionally biased region" description="Low complexity" evidence="15">
    <location>
        <begin position="648"/>
        <end position="661"/>
    </location>
</feature>
<name>A0A6A4WNU5_AMPAM</name>
<dbReference type="CDD" id="cd00519">
    <property type="entry name" value="Lipase_3"/>
    <property type="match status" value="1"/>
</dbReference>
<dbReference type="PANTHER" id="PTHR45792:SF8">
    <property type="entry name" value="DIACYLGLYCEROL LIPASE-ALPHA"/>
    <property type="match status" value="1"/>
</dbReference>
<evidence type="ECO:0000259" key="17">
    <source>
        <dbReference type="Pfam" id="PF01764"/>
    </source>
</evidence>
<keyword evidence="9" id="KW-0442">Lipid degradation</keyword>
<keyword evidence="4" id="KW-0597">Phosphoprotein</keyword>
<feature type="compositionally biased region" description="Polar residues" evidence="15">
    <location>
        <begin position="727"/>
        <end position="737"/>
    </location>
</feature>
<dbReference type="EC" id="3.1.1.116" evidence="14"/>
<dbReference type="EMBL" id="VIIS01000440">
    <property type="protein sequence ID" value="KAF0309047.1"/>
    <property type="molecule type" value="Genomic_DNA"/>
</dbReference>
<keyword evidence="19" id="KW-1185">Reference proteome</keyword>
<evidence type="ECO:0000256" key="3">
    <source>
        <dbReference type="ARBA" id="ARBA00022475"/>
    </source>
</evidence>
<comment type="catalytic activity">
    <reaction evidence="13">
        <text>a 1,2-diacyl-sn-glycerol + H2O = a 2-acylglycerol + a fatty acid + H(+)</text>
        <dbReference type="Rhea" id="RHEA:33275"/>
        <dbReference type="ChEBI" id="CHEBI:15377"/>
        <dbReference type="ChEBI" id="CHEBI:15378"/>
        <dbReference type="ChEBI" id="CHEBI:17389"/>
        <dbReference type="ChEBI" id="CHEBI:17815"/>
        <dbReference type="ChEBI" id="CHEBI:28868"/>
        <dbReference type="EC" id="3.1.1.116"/>
    </reaction>
    <physiologicalReaction direction="left-to-right" evidence="13">
        <dbReference type="Rhea" id="RHEA:33276"/>
    </physiologicalReaction>
</comment>
<dbReference type="GO" id="GO:0032590">
    <property type="term" value="C:dendrite membrane"/>
    <property type="evidence" value="ECO:0007669"/>
    <property type="project" value="TreeGrafter"/>
</dbReference>
<dbReference type="SUPFAM" id="SSF53474">
    <property type="entry name" value="alpha/beta-Hydrolases"/>
    <property type="match status" value="1"/>
</dbReference>
<evidence type="ECO:0000256" key="14">
    <source>
        <dbReference type="ARBA" id="ARBA00026104"/>
    </source>
</evidence>
<evidence type="ECO:0000256" key="4">
    <source>
        <dbReference type="ARBA" id="ARBA00022553"/>
    </source>
</evidence>
<comment type="subcellular location">
    <subcellularLocation>
        <location evidence="2">Cell membrane</location>
        <topology evidence="2">Multi-pass membrane protein</topology>
    </subcellularLocation>
</comment>
<dbReference type="Pfam" id="PF01764">
    <property type="entry name" value="Lipase_3"/>
    <property type="match status" value="1"/>
</dbReference>
<feature type="compositionally biased region" description="Pro residues" evidence="15">
    <location>
        <begin position="744"/>
        <end position="753"/>
    </location>
</feature>
<dbReference type="Gene3D" id="3.40.50.1820">
    <property type="entry name" value="alpha/beta hydrolase"/>
    <property type="match status" value="2"/>
</dbReference>
<evidence type="ECO:0000256" key="2">
    <source>
        <dbReference type="ARBA" id="ARBA00004651"/>
    </source>
</evidence>
<feature type="compositionally biased region" description="Acidic residues" evidence="15">
    <location>
        <begin position="637"/>
        <end position="647"/>
    </location>
</feature>
<dbReference type="InterPro" id="IPR002921">
    <property type="entry name" value="Fungal_lipase-type"/>
</dbReference>
<feature type="transmembrane region" description="Helical" evidence="16">
    <location>
        <begin position="105"/>
        <end position="127"/>
    </location>
</feature>
<keyword evidence="12 16" id="KW-0472">Membrane</keyword>
<keyword evidence="5 16" id="KW-0812">Transmembrane</keyword>
<dbReference type="GO" id="GO:0005737">
    <property type="term" value="C:cytoplasm"/>
    <property type="evidence" value="ECO:0007669"/>
    <property type="project" value="TreeGrafter"/>
</dbReference>
<dbReference type="InterPro" id="IPR052214">
    <property type="entry name" value="DAG_Lipase-Related"/>
</dbReference>
<evidence type="ECO:0000256" key="9">
    <source>
        <dbReference type="ARBA" id="ARBA00022963"/>
    </source>
</evidence>
<sequence>MKLTVLSVALAVSDLSSEVPCQSQLWEYILGYLIILSGCLLLEACIVGVSMRGSILETAPREATQYLIYIRLGVMVVEMAWLVVGVIWLVKYYHSCQAPTAKEALIGAVICNWISVTSAFIMVWCTFDPAGRSWVKMKNYQRTMKDGQKKYQYKRSGSHHRNWRQRKVLRAYRDSWDNRCRMLFCCMDRSDRNQNSFADIAQLLSEFFRDLDVVPSDIIAGLVLLRRVQKLERNNIVKSNSNDTYEFLSGVKVTPASTFLALNQPDQLAFFKDVIHYMRLAMSIYGWPVFMMQHSSTGCCRLCPYLKGGCRRPATTAEVVEDNCCLCNTAATQRMAPLDELELVYVTYHVDVGETPFMVAVDHQRCTVIVCIRGTMSTKDVVTDLECEGYRLVLVGHSLGAGTAAILAILLRDQYPELRCFAYSPPGGLLSMPAVEYTKEFITSVVVGKDVVPRIGLHQLEQLRSDLMDVIKHSKQSKWRVIGGGMSCCGCCCSEEEASSAACGDLVQRRLAGRQLSAAHPSDSTIALTVHQPLYPPGRVMHIVRHHPEHHGGDKKVRRGEPVYQAIWVENDSFDEVLISPVMIQDHMPDKVLQALQKSGPDDTLRLDNTECVAKAGVEGNQDQPRPVPTTKAPPPDGEEGELDSDASSELSELSADLAAETDSWRRRQTERARPGVECSWVLSCVGPAKPVRSGASHLRGASEERRPLVSSPLLAAAPAAAAAPATVSQHRLQLETSFDCEFAPPPPPPPPFEDTVSSPGADEPSGSGGGGDGGWSEATTPEEPRDTLLPLEAVPPGGKQRPPQPSGDSGFVNGGSSASEPWFVTPRTSGAAHFVFPGEPGADCEVFLPGETPGRPAPSAV</sequence>
<comment type="caution">
    <text evidence="18">The sequence shown here is derived from an EMBL/GenBank/DDBJ whole genome shotgun (WGS) entry which is preliminary data.</text>
</comment>
<organism evidence="18 19">
    <name type="scientific">Amphibalanus amphitrite</name>
    <name type="common">Striped barnacle</name>
    <name type="synonym">Balanus amphitrite</name>
    <dbReference type="NCBI Taxonomy" id="1232801"/>
    <lineage>
        <taxon>Eukaryota</taxon>
        <taxon>Metazoa</taxon>
        <taxon>Ecdysozoa</taxon>
        <taxon>Arthropoda</taxon>
        <taxon>Crustacea</taxon>
        <taxon>Multicrustacea</taxon>
        <taxon>Cirripedia</taxon>
        <taxon>Thoracica</taxon>
        <taxon>Thoracicalcarea</taxon>
        <taxon>Balanomorpha</taxon>
        <taxon>Balanoidea</taxon>
        <taxon>Balanidae</taxon>
        <taxon>Amphibalaninae</taxon>
        <taxon>Amphibalanus</taxon>
    </lineage>
</organism>
<feature type="transmembrane region" description="Helical" evidence="16">
    <location>
        <begin position="392"/>
        <end position="411"/>
    </location>
</feature>
<gene>
    <name evidence="18" type="primary">Dagla_0</name>
    <name evidence="18" type="ORF">FJT64_019791</name>
</gene>
<evidence type="ECO:0000256" key="6">
    <source>
        <dbReference type="ARBA" id="ARBA00022723"/>
    </source>
</evidence>
<keyword evidence="3" id="KW-1003">Cell membrane</keyword>
<keyword evidence="10 16" id="KW-1133">Transmembrane helix</keyword>
<dbReference type="GO" id="GO:0004465">
    <property type="term" value="F:lipoprotein lipase activity"/>
    <property type="evidence" value="ECO:0007669"/>
    <property type="project" value="TreeGrafter"/>
</dbReference>
<dbReference type="GO" id="GO:0046872">
    <property type="term" value="F:metal ion binding"/>
    <property type="evidence" value="ECO:0007669"/>
    <property type="project" value="UniProtKB-KW"/>
</dbReference>
<evidence type="ECO:0000256" key="1">
    <source>
        <dbReference type="ARBA" id="ARBA00001913"/>
    </source>
</evidence>
<protein>
    <recommendedName>
        <fullName evidence="14">sn-1-specific diacylglycerol lipase</fullName>
        <ecNumber evidence="14">3.1.1.116</ecNumber>
    </recommendedName>
</protein>
<dbReference type="GO" id="GO:0045211">
    <property type="term" value="C:postsynaptic membrane"/>
    <property type="evidence" value="ECO:0007669"/>
    <property type="project" value="TreeGrafter"/>
</dbReference>
<dbReference type="GO" id="GO:0019369">
    <property type="term" value="P:arachidonate metabolic process"/>
    <property type="evidence" value="ECO:0007669"/>
    <property type="project" value="TreeGrafter"/>
</dbReference>
<keyword evidence="7" id="KW-0378">Hydrolase</keyword>
<comment type="cofactor">
    <cofactor evidence="1">
        <name>Ca(2+)</name>
        <dbReference type="ChEBI" id="CHEBI:29108"/>
    </cofactor>
</comment>
<feature type="region of interest" description="Disordered" evidence="15">
    <location>
        <begin position="688"/>
        <end position="825"/>
    </location>
</feature>
<keyword evidence="11" id="KW-0443">Lipid metabolism</keyword>
<evidence type="ECO:0000256" key="5">
    <source>
        <dbReference type="ARBA" id="ARBA00022692"/>
    </source>
</evidence>
<dbReference type="InterPro" id="IPR029058">
    <property type="entry name" value="AB_hydrolase_fold"/>
</dbReference>
<evidence type="ECO:0000256" key="12">
    <source>
        <dbReference type="ARBA" id="ARBA00023136"/>
    </source>
</evidence>
<keyword evidence="6" id="KW-0479">Metal-binding</keyword>
<evidence type="ECO:0000256" key="16">
    <source>
        <dbReference type="SAM" id="Phobius"/>
    </source>
</evidence>
<evidence type="ECO:0000256" key="13">
    <source>
        <dbReference type="ARBA" id="ARBA00024531"/>
    </source>
</evidence>
<keyword evidence="8" id="KW-0106">Calcium</keyword>
<dbReference type="OrthoDB" id="438440at2759"/>
<evidence type="ECO:0000256" key="10">
    <source>
        <dbReference type="ARBA" id="ARBA00022989"/>
    </source>
</evidence>
<proteinExistence type="predicted"/>
<dbReference type="PANTHER" id="PTHR45792">
    <property type="entry name" value="DIACYLGLYCEROL LIPASE HOMOLOG-RELATED"/>
    <property type="match status" value="1"/>
</dbReference>
<feature type="transmembrane region" description="Helical" evidence="16">
    <location>
        <begin position="69"/>
        <end position="93"/>
    </location>
</feature>
<evidence type="ECO:0000256" key="7">
    <source>
        <dbReference type="ARBA" id="ARBA00022801"/>
    </source>
</evidence>
<accession>A0A6A4WNU5</accession>
<feature type="domain" description="Fungal lipase-type" evidence="17">
    <location>
        <begin position="389"/>
        <end position="455"/>
    </location>
</feature>
<feature type="transmembrane region" description="Helical" evidence="16">
    <location>
        <begin position="28"/>
        <end position="49"/>
    </location>
</feature>
<evidence type="ECO:0000256" key="15">
    <source>
        <dbReference type="SAM" id="MobiDB-lite"/>
    </source>
</evidence>
<dbReference type="Proteomes" id="UP000440578">
    <property type="component" value="Unassembled WGS sequence"/>
</dbReference>
<feature type="compositionally biased region" description="Basic and acidic residues" evidence="15">
    <location>
        <begin position="663"/>
        <end position="673"/>
    </location>
</feature>
<feature type="compositionally biased region" description="Low complexity" evidence="15">
    <location>
        <begin position="713"/>
        <end position="726"/>
    </location>
</feature>
<dbReference type="AlphaFoldDB" id="A0A6A4WNU5"/>
<feature type="compositionally biased region" description="Pro residues" evidence="15">
    <location>
        <begin position="626"/>
        <end position="636"/>
    </location>
</feature>
<feature type="region of interest" description="Disordered" evidence="15">
    <location>
        <begin position="617"/>
        <end position="673"/>
    </location>
</feature>
<evidence type="ECO:0000256" key="8">
    <source>
        <dbReference type="ARBA" id="ARBA00022837"/>
    </source>
</evidence>
<evidence type="ECO:0000313" key="19">
    <source>
        <dbReference type="Proteomes" id="UP000440578"/>
    </source>
</evidence>
<evidence type="ECO:0000256" key="11">
    <source>
        <dbReference type="ARBA" id="ARBA00023098"/>
    </source>
</evidence>
<reference evidence="18 19" key="1">
    <citation type="submission" date="2019-07" db="EMBL/GenBank/DDBJ databases">
        <title>Draft genome assembly of a fouling barnacle, Amphibalanus amphitrite (Darwin, 1854): The first reference genome for Thecostraca.</title>
        <authorList>
            <person name="Kim W."/>
        </authorList>
    </citation>
    <scope>NUCLEOTIDE SEQUENCE [LARGE SCALE GENOMIC DNA]</scope>
    <source>
        <strain evidence="18">SNU_AA5</strain>
        <tissue evidence="18">Soma without cirri and trophi</tissue>
    </source>
</reference>
<dbReference type="GO" id="GO:0046340">
    <property type="term" value="P:diacylglycerol catabolic process"/>
    <property type="evidence" value="ECO:0007669"/>
    <property type="project" value="TreeGrafter"/>
</dbReference>
<evidence type="ECO:0000313" key="18">
    <source>
        <dbReference type="EMBL" id="KAF0309047.1"/>
    </source>
</evidence>